<dbReference type="InterPro" id="IPR049046">
    <property type="entry name" value="Beta-AFase-like_GH127_middle"/>
</dbReference>
<dbReference type="AlphaFoldDB" id="A0AA95EZ99"/>
<keyword evidence="5" id="KW-1185">Reference proteome</keyword>
<reference evidence="4" key="1">
    <citation type="submission" date="2023-03" db="EMBL/GenBank/DDBJ databases">
        <title>Andean soil-derived lignocellulolytic bacterial consortium as a source of novel taxa and putative plastic-active enzymes.</title>
        <authorList>
            <person name="Diaz-Garcia L."/>
            <person name="Chuvochina M."/>
            <person name="Feuerriegel G."/>
            <person name="Bunk B."/>
            <person name="Sproer C."/>
            <person name="Streit W.R."/>
            <person name="Rodriguez L.M."/>
            <person name="Overmann J."/>
            <person name="Jimenez D.J."/>
        </authorList>
    </citation>
    <scope>NUCLEOTIDE SEQUENCE</scope>
    <source>
        <strain evidence="4">MAG 2441</strain>
    </source>
</reference>
<organism evidence="4 5">
    <name type="scientific">Candidatus Cohnella colombiensis</name>
    <dbReference type="NCBI Taxonomy" id="3121368"/>
    <lineage>
        <taxon>Bacteria</taxon>
        <taxon>Bacillati</taxon>
        <taxon>Bacillota</taxon>
        <taxon>Bacilli</taxon>
        <taxon>Bacillales</taxon>
        <taxon>Paenibacillaceae</taxon>
        <taxon>Cohnella</taxon>
    </lineage>
</organism>
<proteinExistence type="predicted"/>
<evidence type="ECO:0000259" key="1">
    <source>
        <dbReference type="Pfam" id="PF07944"/>
    </source>
</evidence>
<evidence type="ECO:0000313" key="4">
    <source>
        <dbReference type="EMBL" id="WEK56263.1"/>
    </source>
</evidence>
<dbReference type="InterPro" id="IPR049049">
    <property type="entry name" value="Beta-AFase-like_GH127_C"/>
</dbReference>
<protein>
    <submittedName>
        <fullName evidence="4">Glycoside hydrolase family 127 protein</fullName>
    </submittedName>
</protein>
<dbReference type="Proteomes" id="UP001178662">
    <property type="component" value="Chromosome"/>
</dbReference>
<dbReference type="InterPro" id="IPR049174">
    <property type="entry name" value="Beta-AFase-like"/>
</dbReference>
<evidence type="ECO:0000259" key="3">
    <source>
        <dbReference type="Pfam" id="PF20737"/>
    </source>
</evidence>
<gene>
    <name evidence="4" type="ORF">P0Y55_01470</name>
</gene>
<keyword evidence="4" id="KW-0378">Hydrolase</keyword>
<dbReference type="PANTHER" id="PTHR43465:SF2">
    <property type="entry name" value="DUF1680 DOMAIN PROTEIN (AFU_ORTHOLOGUE AFUA_1G08910)"/>
    <property type="match status" value="1"/>
</dbReference>
<feature type="domain" description="Non-reducing end beta-L-arabinofuranosidase-like GH127 catalytic" evidence="1">
    <location>
        <begin position="21"/>
        <end position="435"/>
    </location>
</feature>
<dbReference type="Pfam" id="PF20736">
    <property type="entry name" value="Glyco_hydro127M"/>
    <property type="match status" value="1"/>
</dbReference>
<dbReference type="InterPro" id="IPR008928">
    <property type="entry name" value="6-hairpin_glycosidase_sf"/>
</dbReference>
<feature type="domain" description="Non-reducing end beta-L-arabinofuranosidase-like GH127 C-terminal" evidence="3">
    <location>
        <begin position="542"/>
        <end position="654"/>
    </location>
</feature>
<evidence type="ECO:0000313" key="5">
    <source>
        <dbReference type="Proteomes" id="UP001178662"/>
    </source>
</evidence>
<name>A0AA95EZ99_9BACL</name>
<dbReference type="PANTHER" id="PTHR43465">
    <property type="entry name" value="DUF1680 DOMAIN PROTEIN (AFU_ORTHOLOGUE AFUA_1G08910)"/>
    <property type="match status" value="1"/>
</dbReference>
<dbReference type="SUPFAM" id="SSF48208">
    <property type="entry name" value="Six-hairpin glycosidases"/>
    <property type="match status" value="1"/>
</dbReference>
<dbReference type="GO" id="GO:0016787">
    <property type="term" value="F:hydrolase activity"/>
    <property type="evidence" value="ECO:0007669"/>
    <property type="project" value="UniProtKB-KW"/>
</dbReference>
<dbReference type="InterPro" id="IPR012878">
    <property type="entry name" value="Beta-AFase-like_GH127_cat"/>
</dbReference>
<accession>A0AA95EZ99</accession>
<dbReference type="Pfam" id="PF20737">
    <property type="entry name" value="Glyco_hydro127C"/>
    <property type="match status" value="1"/>
</dbReference>
<dbReference type="EMBL" id="CP119317">
    <property type="protein sequence ID" value="WEK56263.1"/>
    <property type="molecule type" value="Genomic_DNA"/>
</dbReference>
<sequence length="662" mass="75989">MIRQAQAVQKLAPISWKDTNVLGGLWGRRQQINHFVTIPSQYKRFEERGSFEALKRNWKAGDPNAPHPFWDSDFGKWIEAAAFSLAKYPDPELEKLVDSVIDEIAENQQSDGYFNTYFDLIEPDKKWTNLYYMHELYCAGHLAEGAVAYYLATGKRKFLDVMCRYMDHIDARFGSEPGKIHGYCGHQEIELALVKLYRATGEERYLKLSKYFIDERGKQPYFFELESLQRGVDTEKTANQQRHLKYYLKEHGPYAEYQSHLPVREQEAPVGHAVRAMYMYSAMADLAADTQDKTLLDASEKLWDRLTQRQMYITGGIGPSSDGERFTFDYDLPNEYTYNETCASIGLVMWAHRMLQFNADRKYADVMEQTLYNTVLSGVSVNGDEYSYANYLAVYPDRFKYASTLIIDKMMPGRHKWFNVACCPPNVARLIASIGQYMYSTSEDGIYVHLYNDSETTVDVKGNRVTLTQQTNYPWEGHIGLTIMPETAAEFTVAVRYPGWCSHAEVKVNGNKVDAPIVNGYFMLNRNWAQGDVVELLLDMPIQLVESHPSVRTNSGKVALQRGPLVYCMEETDNARDLSDLSLVDETDIKVQYEADLLDGVVTLELKGQRRETSSWEGQLYRPVQTQKTDVLVKAIPYFLWANRDPGEMLIWINHNCSCGSH</sequence>
<dbReference type="Pfam" id="PF07944">
    <property type="entry name" value="Beta-AFase-like_GH127_cat"/>
    <property type="match status" value="1"/>
</dbReference>
<feature type="domain" description="Non-reducing end beta-L-arabinofuranosidase-like GH127 middle" evidence="2">
    <location>
        <begin position="445"/>
        <end position="540"/>
    </location>
</feature>
<evidence type="ECO:0000259" key="2">
    <source>
        <dbReference type="Pfam" id="PF20736"/>
    </source>
</evidence>
<dbReference type="GO" id="GO:0005975">
    <property type="term" value="P:carbohydrate metabolic process"/>
    <property type="evidence" value="ECO:0007669"/>
    <property type="project" value="InterPro"/>
</dbReference>